<feature type="transmembrane region" description="Helical" evidence="1">
    <location>
        <begin position="187"/>
        <end position="206"/>
    </location>
</feature>
<accession>A0ABP7FN68</accession>
<keyword evidence="1" id="KW-0472">Membrane</keyword>
<dbReference type="Proteomes" id="UP001501004">
    <property type="component" value="Unassembled WGS sequence"/>
</dbReference>
<evidence type="ECO:0000313" key="2">
    <source>
        <dbReference type="EMBL" id="GAA3742845.1"/>
    </source>
</evidence>
<dbReference type="PANTHER" id="PTHR40761">
    <property type="entry name" value="CONSERVED INTEGRAL MEMBRANE ALANINE VALINE AND LEUCINE RICH PROTEIN-RELATED"/>
    <property type="match status" value="1"/>
</dbReference>
<dbReference type="RefSeq" id="WP_344755858.1">
    <property type="nucleotide sequence ID" value="NZ_BAABAE010000003.1"/>
</dbReference>
<comment type="caution">
    <text evidence="2">The sequence shown here is derived from an EMBL/GenBank/DDBJ whole genome shotgun (WGS) entry which is preliminary data.</text>
</comment>
<organism evidence="2 3">
    <name type="scientific">Leifsonella bigeumensis</name>
    <dbReference type="NCBI Taxonomy" id="433643"/>
    <lineage>
        <taxon>Bacteria</taxon>
        <taxon>Bacillati</taxon>
        <taxon>Actinomycetota</taxon>
        <taxon>Actinomycetes</taxon>
        <taxon>Micrococcales</taxon>
        <taxon>Microbacteriaceae</taxon>
        <taxon>Leifsonella</taxon>
    </lineage>
</organism>
<feature type="transmembrane region" description="Helical" evidence="1">
    <location>
        <begin position="159"/>
        <end position="180"/>
    </location>
</feature>
<keyword evidence="1" id="KW-0812">Transmembrane</keyword>
<proteinExistence type="predicted"/>
<dbReference type="EMBL" id="BAABAE010000003">
    <property type="protein sequence ID" value="GAA3742845.1"/>
    <property type="molecule type" value="Genomic_DNA"/>
</dbReference>
<keyword evidence="1" id="KW-1133">Transmembrane helix</keyword>
<keyword evidence="3" id="KW-1185">Reference proteome</keyword>
<feature type="transmembrane region" description="Helical" evidence="1">
    <location>
        <begin position="218"/>
        <end position="237"/>
    </location>
</feature>
<dbReference type="NCBIfam" id="NF038012">
    <property type="entry name" value="DMT_1"/>
    <property type="match status" value="1"/>
</dbReference>
<evidence type="ECO:0000256" key="1">
    <source>
        <dbReference type="SAM" id="Phobius"/>
    </source>
</evidence>
<feature type="transmembrane region" description="Helical" evidence="1">
    <location>
        <begin position="20"/>
        <end position="37"/>
    </location>
</feature>
<protein>
    <recommendedName>
        <fullName evidence="4">Multidrug DMT transporter permease</fullName>
    </recommendedName>
</protein>
<evidence type="ECO:0000313" key="3">
    <source>
        <dbReference type="Proteomes" id="UP001501004"/>
    </source>
</evidence>
<feature type="transmembrane region" description="Helical" evidence="1">
    <location>
        <begin position="249"/>
        <end position="270"/>
    </location>
</feature>
<dbReference type="PANTHER" id="PTHR40761:SF1">
    <property type="entry name" value="CONSERVED INTEGRAL MEMBRANE ALANINE VALINE AND LEUCINE RICH PROTEIN-RELATED"/>
    <property type="match status" value="1"/>
</dbReference>
<gene>
    <name evidence="2" type="ORF">GCM10022239_17920</name>
</gene>
<feature type="transmembrane region" description="Helical" evidence="1">
    <location>
        <begin position="65"/>
        <end position="87"/>
    </location>
</feature>
<reference evidence="3" key="1">
    <citation type="journal article" date="2019" name="Int. J. Syst. Evol. Microbiol.">
        <title>The Global Catalogue of Microorganisms (GCM) 10K type strain sequencing project: providing services to taxonomists for standard genome sequencing and annotation.</title>
        <authorList>
            <consortium name="The Broad Institute Genomics Platform"/>
            <consortium name="The Broad Institute Genome Sequencing Center for Infectious Disease"/>
            <person name="Wu L."/>
            <person name="Ma J."/>
        </authorList>
    </citation>
    <scope>NUCLEOTIDE SEQUENCE [LARGE SCALE GENOMIC DNA]</scope>
    <source>
        <strain evidence="3">JCM 16949</strain>
    </source>
</reference>
<feature type="transmembrane region" description="Helical" evidence="1">
    <location>
        <begin position="276"/>
        <end position="296"/>
    </location>
</feature>
<evidence type="ECO:0008006" key="4">
    <source>
        <dbReference type="Google" id="ProtNLM"/>
    </source>
</evidence>
<feature type="transmembrane region" description="Helical" evidence="1">
    <location>
        <begin position="93"/>
        <end position="116"/>
    </location>
</feature>
<name>A0ABP7FN68_9MICO</name>
<feature type="transmembrane region" description="Helical" evidence="1">
    <location>
        <begin position="128"/>
        <end position="147"/>
    </location>
</feature>
<sequence>MPPDLTDFTDQFVTLTPNQWLGIPVAIIAAVFLALGAQFQHRGVGRVEADTGEIDTSPGLSLRQILLLLARPSWVVGTLMLGLAVVLQLTSLYLAPIIVVQPLGAIALVITAVVNARVSKVKLDAKSIRAIAFCVGGVGLFVTVAAFTAKSSPINSAQLGVILALLGIITMGLSLAFAFLRDRFKAIVFILGAGVLYGFVATLAKVVIDRAKTGDFEWLTVTCIVALLAAAALGGYFVQNAYSSGPPDLVIAGLTVVDPIVAVTIGIVVLQEASGAPWFAAIAYIAAGMLAIYGVFQLSKHHPQAQR</sequence>